<evidence type="ECO:0008006" key="4">
    <source>
        <dbReference type="Google" id="ProtNLM"/>
    </source>
</evidence>
<evidence type="ECO:0000313" key="2">
    <source>
        <dbReference type="EMBL" id="SCM04828.1"/>
    </source>
</evidence>
<dbReference type="EMBL" id="FMIK01000052">
    <property type="protein sequence ID" value="SCM04828.1"/>
    <property type="molecule type" value="Genomic_DNA"/>
</dbReference>
<dbReference type="Proteomes" id="UP000242164">
    <property type="component" value="Unassembled WGS sequence"/>
</dbReference>
<organism evidence="2 3">
    <name type="scientific">Bacillus cytotoxicus</name>
    <dbReference type="NCBI Taxonomy" id="580165"/>
    <lineage>
        <taxon>Bacteria</taxon>
        <taxon>Bacillati</taxon>
        <taxon>Bacillota</taxon>
        <taxon>Bacilli</taxon>
        <taxon>Bacillales</taxon>
        <taxon>Bacillaceae</taxon>
        <taxon>Bacillus</taxon>
        <taxon>Bacillus cereus group</taxon>
    </lineage>
</organism>
<accession>A0AAX2CMN1</accession>
<reference evidence="2 3" key="1">
    <citation type="submission" date="2016-08" db="EMBL/GenBank/DDBJ databases">
        <authorList>
            <person name="Loux V."/>
            <person name="Rue O."/>
        </authorList>
    </citation>
    <scope>NUCLEOTIDE SEQUENCE [LARGE SCALE GENOMIC DNA]</scope>
    <source>
        <strain evidence="2 3">AFSSA_08CEB44bac</strain>
    </source>
</reference>
<keyword evidence="1" id="KW-0732">Signal</keyword>
<evidence type="ECO:0000313" key="3">
    <source>
        <dbReference type="Proteomes" id="UP000242164"/>
    </source>
</evidence>
<dbReference type="PROSITE" id="PS51257">
    <property type="entry name" value="PROKAR_LIPOPROTEIN"/>
    <property type="match status" value="1"/>
</dbReference>
<protein>
    <recommendedName>
        <fullName evidence="4">Lipoprotein</fullName>
    </recommendedName>
</protein>
<proteinExistence type="predicted"/>
<gene>
    <name evidence="2" type="ORF">BCB44BAC_04035</name>
</gene>
<evidence type="ECO:0000256" key="1">
    <source>
        <dbReference type="SAM" id="SignalP"/>
    </source>
</evidence>
<dbReference type="AlphaFoldDB" id="A0AAX2CMN1"/>
<name>A0AAX2CMN1_9BACI</name>
<comment type="caution">
    <text evidence="2">The sequence shown here is derived from an EMBL/GenBank/DDBJ whole genome shotgun (WGS) entry which is preliminary data.</text>
</comment>
<dbReference type="RefSeq" id="WP_048723186.1">
    <property type="nucleotide sequence ID" value="NZ_CP024096.1"/>
</dbReference>
<sequence>MKRLSFLFFFILLCLVGTGCTKGEAGGALEYNGRALVIGVIGEKPKDTFRNVKFENIALNEMEQKLAEVDGFLVMKEKFQEASNERYKELFLSIKKPVFFIGLQDKSYSLFIKKKLDYNHAPKDENAMYTQGFVNIGSGEGQQWGIGLTNGGAAEESVHNMYIIVFQAIADYLNRQ</sequence>
<feature type="signal peptide" evidence="1">
    <location>
        <begin position="1"/>
        <end position="19"/>
    </location>
</feature>
<feature type="chain" id="PRO_5043802416" description="Lipoprotein" evidence="1">
    <location>
        <begin position="20"/>
        <end position="176"/>
    </location>
</feature>